<evidence type="ECO:0000313" key="3">
    <source>
        <dbReference type="Proteomes" id="UP000093355"/>
    </source>
</evidence>
<sequence>MTTLTREAARRRYATIALAIPLAVLALLLAAQAALLPLLPDPVASHWGLAGEPDGFSAPWTLPLVTAGAGIVVTLLIGLAPYLADVPPARGGAMSYRLLAALVWAETGFIGTLMIATFVPQIGLDDARDARLPGWWALIGVAIAAVLALLAWRLVVEPPRAGEDPEQPAPIALRASEQAVWLRTASMSGAGIALAATAAVVTVGAAALAAHADLRVDGAIGGGTLLIIAVALLLIAVLAAGTAFRVRVDGDGLDVRARIGWPRVRIPRDRIRSAAVVDVNPMGEYGGWGWRYSVNSGWGVVLRAGEALRVVRTDGKAFTITVDDAETGVALLNGLIARDAKETGR</sequence>
<evidence type="ECO:0000313" key="2">
    <source>
        <dbReference type="EMBL" id="OCG76591.1"/>
    </source>
</evidence>
<dbReference type="RefSeq" id="WP_067028088.1">
    <property type="nucleotide sequence ID" value="NZ_CP038256.1"/>
</dbReference>
<proteinExistence type="predicted"/>
<dbReference type="EMBL" id="LXMD01000001">
    <property type="protein sequence ID" value="OCG76591.1"/>
    <property type="molecule type" value="Genomic_DNA"/>
</dbReference>
<protein>
    <recommendedName>
        <fullName evidence="1">DUF1648 domain-containing protein</fullName>
    </recommendedName>
</protein>
<dbReference type="Proteomes" id="UP000093355">
    <property type="component" value="Unassembled WGS sequence"/>
</dbReference>
<dbReference type="AlphaFoldDB" id="A0A1B9NJ25"/>
<comment type="caution">
    <text evidence="2">The sequence shown here is derived from an EMBL/GenBank/DDBJ whole genome shotgun (WGS) entry which is preliminary data.</text>
</comment>
<reference evidence="2 3" key="1">
    <citation type="submission" date="2016-05" db="EMBL/GenBank/DDBJ databases">
        <authorList>
            <person name="Lavstsen T."/>
            <person name="Jespersen J.S."/>
        </authorList>
    </citation>
    <scope>NUCLEOTIDE SEQUENCE [LARGE SCALE GENOMIC DNA]</scope>
    <source>
        <strain evidence="2 3">YLB-01</strain>
    </source>
</reference>
<evidence type="ECO:0000259" key="1">
    <source>
        <dbReference type="Pfam" id="PF07853"/>
    </source>
</evidence>
<feature type="domain" description="DUF1648" evidence="1">
    <location>
        <begin position="24"/>
        <end position="61"/>
    </location>
</feature>
<organism evidence="2 3">
    <name type="scientific">Microbacterium sediminis</name>
    <dbReference type="NCBI Taxonomy" id="904291"/>
    <lineage>
        <taxon>Bacteria</taxon>
        <taxon>Bacillati</taxon>
        <taxon>Actinomycetota</taxon>
        <taxon>Actinomycetes</taxon>
        <taxon>Micrococcales</taxon>
        <taxon>Microbacteriaceae</taxon>
        <taxon>Microbacterium</taxon>
    </lineage>
</organism>
<gene>
    <name evidence="2" type="ORF">A7J15_11455</name>
</gene>
<name>A0A1B9NJ25_9MICO</name>
<dbReference type="OrthoDB" id="3178004at2"/>
<dbReference type="InterPro" id="IPR012867">
    <property type="entry name" value="DUF1648"/>
</dbReference>
<dbReference type="STRING" id="904291.A7J15_11455"/>
<dbReference type="Pfam" id="PF07853">
    <property type="entry name" value="DUF1648"/>
    <property type="match status" value="1"/>
</dbReference>
<accession>A0A1B9NJ25</accession>
<keyword evidence="3" id="KW-1185">Reference proteome</keyword>